<dbReference type="Proteomes" id="UP000323506">
    <property type="component" value="Chromosome D07"/>
</dbReference>
<accession>A0A5D2BRR8</accession>
<evidence type="ECO:0000313" key="1">
    <source>
        <dbReference type="EMBL" id="TYG60054.1"/>
    </source>
</evidence>
<keyword evidence="2" id="KW-1185">Reference proteome</keyword>
<organism evidence="1 2">
    <name type="scientific">Gossypium darwinii</name>
    <name type="common">Darwin's cotton</name>
    <name type="synonym">Gossypium barbadense var. darwinii</name>
    <dbReference type="NCBI Taxonomy" id="34276"/>
    <lineage>
        <taxon>Eukaryota</taxon>
        <taxon>Viridiplantae</taxon>
        <taxon>Streptophyta</taxon>
        <taxon>Embryophyta</taxon>
        <taxon>Tracheophyta</taxon>
        <taxon>Spermatophyta</taxon>
        <taxon>Magnoliopsida</taxon>
        <taxon>eudicotyledons</taxon>
        <taxon>Gunneridae</taxon>
        <taxon>Pentapetalae</taxon>
        <taxon>rosids</taxon>
        <taxon>malvids</taxon>
        <taxon>Malvales</taxon>
        <taxon>Malvaceae</taxon>
        <taxon>Malvoideae</taxon>
        <taxon>Gossypium</taxon>
    </lineage>
</organism>
<protein>
    <submittedName>
        <fullName evidence="1">Uncharacterized protein</fullName>
    </submittedName>
</protein>
<evidence type="ECO:0000313" key="2">
    <source>
        <dbReference type="Proteomes" id="UP000323506"/>
    </source>
</evidence>
<gene>
    <name evidence="1" type="ORF">ES288_D07G036700v1</name>
</gene>
<dbReference type="EMBL" id="CM017707">
    <property type="protein sequence ID" value="TYG60054.1"/>
    <property type="molecule type" value="Genomic_DNA"/>
</dbReference>
<name>A0A5D2BRR8_GOSDA</name>
<dbReference type="AlphaFoldDB" id="A0A5D2BRR8"/>
<reference evidence="1 2" key="1">
    <citation type="submission" date="2019-06" db="EMBL/GenBank/DDBJ databases">
        <title>WGS assembly of Gossypium darwinii.</title>
        <authorList>
            <person name="Chen Z.J."/>
            <person name="Sreedasyam A."/>
            <person name="Ando A."/>
            <person name="Song Q."/>
            <person name="De L."/>
            <person name="Hulse-Kemp A."/>
            <person name="Ding M."/>
            <person name="Ye W."/>
            <person name="Kirkbride R."/>
            <person name="Jenkins J."/>
            <person name="Plott C."/>
            <person name="Lovell J."/>
            <person name="Lin Y.-M."/>
            <person name="Vaughn R."/>
            <person name="Liu B."/>
            <person name="Li W."/>
            <person name="Simpson S."/>
            <person name="Scheffler B."/>
            <person name="Saski C."/>
            <person name="Grover C."/>
            <person name="Hu G."/>
            <person name="Conover J."/>
            <person name="Carlson J."/>
            <person name="Shu S."/>
            <person name="Boston L."/>
            <person name="Williams M."/>
            <person name="Peterson D."/>
            <person name="Mcgee K."/>
            <person name="Jones D."/>
            <person name="Wendel J."/>
            <person name="Stelly D."/>
            <person name="Grimwood J."/>
            <person name="Schmutz J."/>
        </authorList>
    </citation>
    <scope>NUCLEOTIDE SEQUENCE [LARGE SCALE GENOMIC DNA]</scope>
    <source>
        <strain evidence="1">1808015.09</strain>
    </source>
</reference>
<proteinExistence type="predicted"/>
<sequence length="89" mass="10588">MGIGTSTAHSYVEILSPKLFLPYPRKKRKEILEEEKRWVIYKQKEKEIEHRWTAGIESPRTARLLDYAVCMHPHLNRNCYFTTDPCQIP</sequence>